<evidence type="ECO:0000313" key="2">
    <source>
        <dbReference type="EMBL" id="CAA9408940.1"/>
    </source>
</evidence>
<dbReference type="Gene3D" id="3.30.450.20">
    <property type="entry name" value="PAS domain"/>
    <property type="match status" value="1"/>
</dbReference>
<dbReference type="AlphaFoldDB" id="A0A6J4P870"/>
<evidence type="ECO:0008006" key="3">
    <source>
        <dbReference type="Google" id="ProtNLM"/>
    </source>
</evidence>
<dbReference type="InterPro" id="IPR035965">
    <property type="entry name" value="PAS-like_dom_sf"/>
</dbReference>
<dbReference type="SUPFAM" id="SSF55785">
    <property type="entry name" value="PYP-like sensor domain (PAS domain)"/>
    <property type="match status" value="1"/>
</dbReference>
<organism evidence="2">
    <name type="scientific">uncultured Rubrobacteraceae bacterium</name>
    <dbReference type="NCBI Taxonomy" id="349277"/>
    <lineage>
        <taxon>Bacteria</taxon>
        <taxon>Bacillati</taxon>
        <taxon>Actinomycetota</taxon>
        <taxon>Rubrobacteria</taxon>
        <taxon>Rubrobacterales</taxon>
        <taxon>Rubrobacteraceae</taxon>
        <taxon>environmental samples</taxon>
    </lineage>
</organism>
<proteinExistence type="predicted"/>
<sequence>MGQAGEGILLVDVGTKRVREASAAYRGMLGYAPEEISPLTLYDLVPYSRGAMDCSASGACGRASPASAPSGATGARTARWSRRRGEDERDLLRGKEALCVVVGDITERKRAEEALREVREGERNRMVRDLHDGALQDLTYALAEAQDHPGPL</sequence>
<gene>
    <name evidence="2" type="ORF">AVDCRST_MAG55-1188</name>
</gene>
<name>A0A6J4P870_9ACTN</name>
<feature type="region of interest" description="Disordered" evidence="1">
    <location>
        <begin position="60"/>
        <end position="88"/>
    </location>
</feature>
<protein>
    <recommendedName>
        <fullName evidence="3">PAS domain-containing protein</fullName>
    </recommendedName>
</protein>
<dbReference type="EMBL" id="CADCUZ010000047">
    <property type="protein sequence ID" value="CAA9408940.1"/>
    <property type="molecule type" value="Genomic_DNA"/>
</dbReference>
<accession>A0A6J4P870</accession>
<feature type="compositionally biased region" description="Low complexity" evidence="1">
    <location>
        <begin position="60"/>
        <end position="78"/>
    </location>
</feature>
<evidence type="ECO:0000256" key="1">
    <source>
        <dbReference type="SAM" id="MobiDB-lite"/>
    </source>
</evidence>
<reference evidence="2" key="1">
    <citation type="submission" date="2020-02" db="EMBL/GenBank/DDBJ databases">
        <authorList>
            <person name="Meier V. D."/>
        </authorList>
    </citation>
    <scope>NUCLEOTIDE SEQUENCE</scope>
    <source>
        <strain evidence="2">AVDCRST_MAG55</strain>
    </source>
</reference>